<feature type="region of interest" description="Disordered" evidence="1">
    <location>
        <begin position="90"/>
        <end position="113"/>
    </location>
</feature>
<evidence type="ECO:0000313" key="3">
    <source>
        <dbReference type="EnsemblMetazoa" id="ADIR003412-PA"/>
    </source>
</evidence>
<proteinExistence type="predicted"/>
<feature type="signal peptide" evidence="2">
    <location>
        <begin position="1"/>
        <end position="23"/>
    </location>
</feature>
<accession>A0A182N6Y9</accession>
<evidence type="ECO:0000256" key="2">
    <source>
        <dbReference type="SAM" id="SignalP"/>
    </source>
</evidence>
<feature type="compositionally biased region" description="Low complexity" evidence="1">
    <location>
        <begin position="151"/>
        <end position="176"/>
    </location>
</feature>
<dbReference type="AlphaFoldDB" id="A0A182N6Y9"/>
<feature type="region of interest" description="Disordered" evidence="1">
    <location>
        <begin position="128"/>
        <end position="234"/>
    </location>
</feature>
<evidence type="ECO:0000313" key="4">
    <source>
        <dbReference type="Proteomes" id="UP000075884"/>
    </source>
</evidence>
<feature type="compositionally biased region" description="Polar residues" evidence="1">
    <location>
        <begin position="197"/>
        <end position="219"/>
    </location>
</feature>
<reference evidence="3" key="2">
    <citation type="submission" date="2020-05" db="UniProtKB">
        <authorList>
            <consortium name="EnsemblMetazoa"/>
        </authorList>
    </citation>
    <scope>IDENTIFICATION</scope>
    <source>
        <strain evidence="3">WRAIR2</strain>
    </source>
</reference>
<feature type="chain" id="PRO_5008129478" evidence="2">
    <location>
        <begin position="24"/>
        <end position="377"/>
    </location>
</feature>
<keyword evidence="4" id="KW-1185">Reference proteome</keyword>
<dbReference type="EnsemblMetazoa" id="ADIR003412-RA">
    <property type="protein sequence ID" value="ADIR003412-PA"/>
    <property type="gene ID" value="ADIR003412"/>
</dbReference>
<keyword evidence="2" id="KW-0732">Signal</keyword>
<protein>
    <submittedName>
        <fullName evidence="3">Uncharacterized protein</fullName>
    </submittedName>
</protein>
<dbReference type="STRING" id="7168.A0A182N6Y9"/>
<name>A0A182N6Y9_9DIPT</name>
<evidence type="ECO:0000256" key="1">
    <source>
        <dbReference type="SAM" id="MobiDB-lite"/>
    </source>
</evidence>
<sequence>MKCARVVLCVLVTLAVLAPGGVCDRAAGEQELTLRRNRRTVQFLVNHFAHFFGLSGGGGGTKKIEPKQDHVFALPLTNILKASAGKFSGFSGHKQKPAAPEREPTLQHDLPTWIDDRPQKIANPLSEALEAEALEPTRVSLLSTTREPEETTATSTTTEAPLTTTTTPEPEPIAATESEESEEPDTAAPASDAAEPSTDTAATESTPVEGNDAGPSSTEAAAIDPSDVNGLSDTGVAARNDVRDESFQPTPIPLVSYQHYVQPSVWSAPSYQHSSFPMQQYFGNNVFFPAHHTFPLASPFQVPSVLPAHSQGYPSHQPVYDNRLYYPTGADSQPKSHSRVKLHDNHYDLVTYHDDTEPAASTYQSQTFGNNYRARRY</sequence>
<dbReference type="VEuPathDB" id="VectorBase:ADIR003412"/>
<dbReference type="Proteomes" id="UP000075884">
    <property type="component" value="Unassembled WGS sequence"/>
</dbReference>
<organism evidence="3 4">
    <name type="scientific">Anopheles dirus</name>
    <dbReference type="NCBI Taxonomy" id="7168"/>
    <lineage>
        <taxon>Eukaryota</taxon>
        <taxon>Metazoa</taxon>
        <taxon>Ecdysozoa</taxon>
        <taxon>Arthropoda</taxon>
        <taxon>Hexapoda</taxon>
        <taxon>Insecta</taxon>
        <taxon>Pterygota</taxon>
        <taxon>Neoptera</taxon>
        <taxon>Endopterygota</taxon>
        <taxon>Diptera</taxon>
        <taxon>Nematocera</taxon>
        <taxon>Culicoidea</taxon>
        <taxon>Culicidae</taxon>
        <taxon>Anophelinae</taxon>
        <taxon>Anopheles</taxon>
    </lineage>
</organism>
<reference evidence="4" key="1">
    <citation type="submission" date="2013-03" db="EMBL/GenBank/DDBJ databases">
        <title>The Genome Sequence of Anopheles dirus WRAIR2.</title>
        <authorList>
            <consortium name="The Broad Institute Genomics Platform"/>
            <person name="Neafsey D.E."/>
            <person name="Walton C."/>
            <person name="Walker B."/>
            <person name="Young S.K."/>
            <person name="Zeng Q."/>
            <person name="Gargeya S."/>
            <person name="Fitzgerald M."/>
            <person name="Haas B."/>
            <person name="Abouelleil A."/>
            <person name="Allen A.W."/>
            <person name="Alvarado L."/>
            <person name="Arachchi H.M."/>
            <person name="Berlin A.M."/>
            <person name="Chapman S.B."/>
            <person name="Gainer-Dewar J."/>
            <person name="Goldberg J."/>
            <person name="Griggs A."/>
            <person name="Gujja S."/>
            <person name="Hansen M."/>
            <person name="Howarth C."/>
            <person name="Imamovic A."/>
            <person name="Ireland A."/>
            <person name="Larimer J."/>
            <person name="McCowan C."/>
            <person name="Murphy C."/>
            <person name="Pearson M."/>
            <person name="Poon T.W."/>
            <person name="Priest M."/>
            <person name="Roberts A."/>
            <person name="Saif S."/>
            <person name="Shea T."/>
            <person name="Sisk P."/>
            <person name="Sykes S."/>
            <person name="Wortman J."/>
            <person name="Nusbaum C."/>
            <person name="Birren B."/>
        </authorList>
    </citation>
    <scope>NUCLEOTIDE SEQUENCE [LARGE SCALE GENOMIC DNA]</scope>
    <source>
        <strain evidence="4">WRAIR2</strain>
    </source>
</reference>